<dbReference type="InterPro" id="IPR003339">
    <property type="entry name" value="ABC/ECF_trnsptr_transmembrane"/>
</dbReference>
<evidence type="ECO:0000313" key="7">
    <source>
        <dbReference type="EMBL" id="ACL16949.1"/>
    </source>
</evidence>
<feature type="transmembrane region" description="Helical" evidence="6">
    <location>
        <begin position="36"/>
        <end position="64"/>
    </location>
</feature>
<keyword evidence="4 6" id="KW-1133">Transmembrane helix</keyword>
<evidence type="ECO:0000256" key="4">
    <source>
        <dbReference type="ARBA" id="ARBA00022989"/>
    </source>
</evidence>
<dbReference type="STRING" id="521011.Mpal_1637"/>
<dbReference type="InterPro" id="IPR051611">
    <property type="entry name" value="ECF_transporter_component"/>
</dbReference>
<organism evidence="7 8">
    <name type="scientific">Methanosphaerula palustris (strain ATCC BAA-1556 / DSM 19958 / E1-9c)</name>
    <dbReference type="NCBI Taxonomy" id="521011"/>
    <lineage>
        <taxon>Archaea</taxon>
        <taxon>Methanobacteriati</taxon>
        <taxon>Methanobacteriota</taxon>
        <taxon>Stenosarchaea group</taxon>
        <taxon>Methanomicrobia</taxon>
        <taxon>Methanomicrobiales</taxon>
        <taxon>Methanoregulaceae</taxon>
        <taxon>Methanosphaerula</taxon>
    </lineage>
</organism>
<feature type="transmembrane region" description="Helical" evidence="6">
    <location>
        <begin position="160"/>
        <end position="182"/>
    </location>
</feature>
<dbReference type="eggNOG" id="arCOG02250">
    <property type="taxonomic scope" value="Archaea"/>
</dbReference>
<keyword evidence="3 6" id="KW-0812">Transmembrane</keyword>
<keyword evidence="5 6" id="KW-0472">Membrane</keyword>
<comment type="subcellular location">
    <subcellularLocation>
        <location evidence="1">Membrane</location>
        <topology evidence="1">Multi-pass membrane protein</topology>
    </subcellularLocation>
</comment>
<dbReference type="OrthoDB" id="51610at2157"/>
<dbReference type="GO" id="GO:0005886">
    <property type="term" value="C:plasma membrane"/>
    <property type="evidence" value="ECO:0007669"/>
    <property type="project" value="UniProtKB-ARBA"/>
</dbReference>
<evidence type="ECO:0000256" key="3">
    <source>
        <dbReference type="ARBA" id="ARBA00022692"/>
    </source>
</evidence>
<name>B8GJA8_METPE</name>
<dbReference type="AlphaFoldDB" id="B8GJA8"/>
<evidence type="ECO:0000256" key="5">
    <source>
        <dbReference type="ARBA" id="ARBA00023136"/>
    </source>
</evidence>
<dbReference type="KEGG" id="mpl:Mpal_1637"/>
<reference evidence="7 8" key="1">
    <citation type="journal article" date="2015" name="Genome Announc.">
        <title>Complete Genome Sequence of Methanosphaerula palustris E1-9CT, a Hydrogenotrophic Methanogen Isolated from a Minerotrophic Fen Peatland.</title>
        <authorList>
            <person name="Cadillo-Quiroz H."/>
            <person name="Browne P."/>
            <person name="Kyrpides N."/>
            <person name="Woyke T."/>
            <person name="Goodwin L."/>
            <person name="Detter C."/>
            <person name="Yavitt J.B."/>
            <person name="Zinder S.H."/>
        </authorList>
    </citation>
    <scope>NUCLEOTIDE SEQUENCE [LARGE SCALE GENOMIC DNA]</scope>
    <source>
        <strain evidence="8">ATCC BAA-1556 / DSM 19958 / E1-9c</strain>
    </source>
</reference>
<dbReference type="Proteomes" id="UP000002457">
    <property type="component" value="Chromosome"/>
</dbReference>
<evidence type="ECO:0000256" key="6">
    <source>
        <dbReference type="SAM" id="Phobius"/>
    </source>
</evidence>
<dbReference type="HOGENOM" id="CLU_1029024_0_0_2"/>
<sequence length="268" mass="30125">MIGLLNDHLPDLNLITWYAESNHSFLSRVSPWTKGITLVLLVLFITVNRSPLLLAGVYAAILILYKTAGFSLKQLFKWYLLPVVFVISIFGIMMWSEPGPILLSIPLGLMTLTLSVNGLLLLITLTLKTLIMVTYSLLFLMTTRYLHLTTMVDRVFPNPLNQIFLMSYRFIFLMLSLVEALLKSVKSRGGGLIQSARQQGTIFAEVFGLVFIRSFDKAERVTGAMQARGYSGQYRALTPVPSIRVPEWIFLICAGIAVLYVILTGKIW</sequence>
<keyword evidence="2" id="KW-1003">Cell membrane</keyword>
<protein>
    <submittedName>
        <fullName evidence="7">Cobalt transport protein</fullName>
    </submittedName>
</protein>
<proteinExistence type="predicted"/>
<dbReference type="RefSeq" id="WP_012618268.1">
    <property type="nucleotide sequence ID" value="NC_011832.1"/>
</dbReference>
<dbReference type="GeneID" id="7272179"/>
<dbReference type="EMBL" id="CP001338">
    <property type="protein sequence ID" value="ACL16949.1"/>
    <property type="molecule type" value="Genomic_DNA"/>
</dbReference>
<gene>
    <name evidence="7" type="ordered locus">Mpal_1637</name>
</gene>
<evidence type="ECO:0000256" key="1">
    <source>
        <dbReference type="ARBA" id="ARBA00004141"/>
    </source>
</evidence>
<evidence type="ECO:0000313" key="8">
    <source>
        <dbReference type="Proteomes" id="UP000002457"/>
    </source>
</evidence>
<dbReference type="Pfam" id="PF02361">
    <property type="entry name" value="CbiQ"/>
    <property type="match status" value="1"/>
</dbReference>
<keyword evidence="8" id="KW-1185">Reference proteome</keyword>
<dbReference type="PANTHER" id="PTHR34857">
    <property type="entry name" value="SLL0384 PROTEIN"/>
    <property type="match status" value="1"/>
</dbReference>
<feature type="transmembrane region" description="Helical" evidence="6">
    <location>
        <begin position="76"/>
        <end position="95"/>
    </location>
</feature>
<dbReference type="CDD" id="cd16914">
    <property type="entry name" value="EcfT"/>
    <property type="match status" value="1"/>
</dbReference>
<accession>B8GJA8</accession>
<feature type="transmembrane region" description="Helical" evidence="6">
    <location>
        <begin position="245"/>
        <end position="263"/>
    </location>
</feature>
<dbReference type="PANTHER" id="PTHR34857:SF2">
    <property type="entry name" value="SLL0384 PROTEIN"/>
    <property type="match status" value="1"/>
</dbReference>
<evidence type="ECO:0000256" key="2">
    <source>
        <dbReference type="ARBA" id="ARBA00022475"/>
    </source>
</evidence>